<feature type="chain" id="PRO_5045069656" evidence="1">
    <location>
        <begin position="20"/>
        <end position="71"/>
    </location>
</feature>
<evidence type="ECO:0000256" key="1">
    <source>
        <dbReference type="SAM" id="SignalP"/>
    </source>
</evidence>
<sequence>MKRTLATLALVLAAPAAFSQSMQITPAESRAGQVGSAETFSGAAYVAPVFGPDMASVSAGEVTFLPGARSA</sequence>
<keyword evidence="3" id="KW-1185">Reference proteome</keyword>
<gene>
    <name evidence="2" type="ORF">BYZ73_05330</name>
</gene>
<reference evidence="2 3" key="1">
    <citation type="submission" date="2017-01" db="EMBL/GenBank/DDBJ databases">
        <title>Genome sequence of Rhodovulum viride JA756.</title>
        <authorList>
            <person name="Lakshmi K.V."/>
            <person name="Tushar L.D."/>
            <person name="Sasikala C."/>
            <person name="Venkataramana C."/>
        </authorList>
    </citation>
    <scope>NUCLEOTIDE SEQUENCE [LARGE SCALE GENOMIC DNA]</scope>
    <source>
        <strain evidence="2 3">JA756</strain>
    </source>
</reference>
<evidence type="ECO:0000313" key="2">
    <source>
        <dbReference type="EMBL" id="RAP42188.1"/>
    </source>
</evidence>
<accession>A0ABX9DJ72</accession>
<protein>
    <submittedName>
        <fullName evidence="2">Uncharacterized protein</fullName>
    </submittedName>
</protein>
<evidence type="ECO:0000313" key="3">
    <source>
        <dbReference type="Proteomes" id="UP000248659"/>
    </source>
</evidence>
<dbReference type="Proteomes" id="UP000248659">
    <property type="component" value="Unassembled WGS sequence"/>
</dbReference>
<dbReference type="RefSeq" id="WP_245943057.1">
    <property type="nucleotide sequence ID" value="NZ_MUAV01000005.1"/>
</dbReference>
<organism evidence="2 3">
    <name type="scientific">Rhodovulum viride</name>
    <dbReference type="NCBI Taxonomy" id="1231134"/>
    <lineage>
        <taxon>Bacteria</taxon>
        <taxon>Pseudomonadati</taxon>
        <taxon>Pseudomonadota</taxon>
        <taxon>Alphaproteobacteria</taxon>
        <taxon>Rhodobacterales</taxon>
        <taxon>Paracoccaceae</taxon>
        <taxon>Rhodovulum</taxon>
    </lineage>
</organism>
<proteinExistence type="predicted"/>
<comment type="caution">
    <text evidence="2">The sequence shown here is derived from an EMBL/GenBank/DDBJ whole genome shotgun (WGS) entry which is preliminary data.</text>
</comment>
<keyword evidence="1" id="KW-0732">Signal</keyword>
<feature type="signal peptide" evidence="1">
    <location>
        <begin position="1"/>
        <end position="19"/>
    </location>
</feature>
<name>A0ABX9DJ72_9RHOB</name>
<dbReference type="EMBL" id="MUAV01000005">
    <property type="protein sequence ID" value="RAP42188.1"/>
    <property type="molecule type" value="Genomic_DNA"/>
</dbReference>